<dbReference type="Pfam" id="PF01734">
    <property type="entry name" value="Patatin"/>
    <property type="match status" value="1"/>
</dbReference>
<proteinExistence type="predicted"/>
<feature type="domain" description="PNPLA" evidence="5">
    <location>
        <begin position="10"/>
        <end position="209"/>
    </location>
</feature>
<dbReference type="InterPro" id="IPR002641">
    <property type="entry name" value="PNPLA_dom"/>
</dbReference>
<feature type="active site" description="Nucleophile" evidence="4">
    <location>
        <position position="44"/>
    </location>
</feature>
<evidence type="ECO:0000313" key="7">
    <source>
        <dbReference type="Proteomes" id="UP000054773"/>
    </source>
</evidence>
<dbReference type="PANTHER" id="PTHR14226:SF78">
    <property type="entry name" value="SLR0060 PROTEIN"/>
    <property type="match status" value="1"/>
</dbReference>
<comment type="caution">
    <text evidence="4">Lacks conserved residue(s) required for the propagation of feature annotation.</text>
</comment>
<comment type="caution">
    <text evidence="6">The sequence shown here is derived from an EMBL/GenBank/DDBJ whole genome shotgun (WGS) entry which is preliminary data.</text>
</comment>
<dbReference type="STRING" id="448.Lery_2732"/>
<dbReference type="GO" id="GO:0016787">
    <property type="term" value="F:hydrolase activity"/>
    <property type="evidence" value="ECO:0007669"/>
    <property type="project" value="UniProtKB-UniRule"/>
</dbReference>
<evidence type="ECO:0000256" key="2">
    <source>
        <dbReference type="ARBA" id="ARBA00022963"/>
    </source>
</evidence>
<dbReference type="Proteomes" id="UP000054773">
    <property type="component" value="Unassembled WGS sequence"/>
</dbReference>
<feature type="short sequence motif" description="GXGXXG" evidence="4">
    <location>
        <begin position="14"/>
        <end position="19"/>
    </location>
</feature>
<evidence type="ECO:0000256" key="1">
    <source>
        <dbReference type="ARBA" id="ARBA00022801"/>
    </source>
</evidence>
<dbReference type="PANTHER" id="PTHR14226">
    <property type="entry name" value="NEUROPATHY TARGET ESTERASE/SWISS CHEESE D.MELANOGASTER"/>
    <property type="match status" value="1"/>
</dbReference>
<feature type="short sequence motif" description="DGA/G" evidence="4">
    <location>
        <begin position="196"/>
        <end position="198"/>
    </location>
</feature>
<dbReference type="PROSITE" id="PS51635">
    <property type="entry name" value="PNPLA"/>
    <property type="match status" value="1"/>
</dbReference>
<name>A0A0W0TH67_LEGER</name>
<dbReference type="SUPFAM" id="SSF52151">
    <property type="entry name" value="FabD/lysophospholipase-like"/>
    <property type="match status" value="1"/>
</dbReference>
<evidence type="ECO:0000313" key="6">
    <source>
        <dbReference type="EMBL" id="KTC94565.1"/>
    </source>
</evidence>
<dbReference type="AlphaFoldDB" id="A0A0W0TH67"/>
<dbReference type="RefSeq" id="WP_058527808.1">
    <property type="nucleotide sequence ID" value="NZ_CAAAHY010000005.1"/>
</dbReference>
<keyword evidence="2 4" id="KW-0442">Lipid degradation</keyword>
<protein>
    <submittedName>
        <fullName evidence="6">Esterase</fullName>
    </submittedName>
</protein>
<dbReference type="InterPro" id="IPR050301">
    <property type="entry name" value="NTE"/>
</dbReference>
<dbReference type="GO" id="GO:0016042">
    <property type="term" value="P:lipid catabolic process"/>
    <property type="evidence" value="ECO:0007669"/>
    <property type="project" value="UniProtKB-UniRule"/>
</dbReference>
<dbReference type="PATRIC" id="fig|448.7.peg.2868"/>
<evidence type="ECO:0000256" key="4">
    <source>
        <dbReference type="PROSITE-ProRule" id="PRU01161"/>
    </source>
</evidence>
<dbReference type="OrthoDB" id="9807112at2"/>
<keyword evidence="3 4" id="KW-0443">Lipid metabolism</keyword>
<accession>A0A0W0TH67</accession>
<dbReference type="InterPro" id="IPR016035">
    <property type="entry name" value="Acyl_Trfase/lysoPLipase"/>
</dbReference>
<gene>
    <name evidence="6" type="ORF">Lery_2732</name>
</gene>
<keyword evidence="7" id="KW-1185">Reference proteome</keyword>
<evidence type="ECO:0000256" key="3">
    <source>
        <dbReference type="ARBA" id="ARBA00023098"/>
    </source>
</evidence>
<keyword evidence="1 4" id="KW-0378">Hydrolase</keyword>
<reference evidence="6 7" key="1">
    <citation type="submission" date="2015-11" db="EMBL/GenBank/DDBJ databases">
        <title>Genomic analysis of 38 Legionella species identifies large and diverse effector repertoires.</title>
        <authorList>
            <person name="Burstein D."/>
            <person name="Amaro F."/>
            <person name="Zusman T."/>
            <person name="Lifshitz Z."/>
            <person name="Cohen O."/>
            <person name="Gilbert J.A."/>
            <person name="Pupko T."/>
            <person name="Shuman H.A."/>
            <person name="Segal G."/>
        </authorList>
    </citation>
    <scope>NUCLEOTIDE SEQUENCE [LARGE SCALE GENOMIC DNA]</scope>
    <source>
        <strain evidence="6 7">SE-32A-C8</strain>
    </source>
</reference>
<sequence>MAKHAKTINLALQGGGTHGALAWGILDRLLEDGSIAMDCISATSAGAMNAVILAQGMANGGPDEARALLAHFWKKISDAGAFFSPVKVTWLEQWMGITPEFSQGYFLFDMMTKLFSPYEFNPANINPLRDIVQSLVDFKQISQSRMLRLFICATNVKTGKIKVFQNGEISLDAVMASSCLPFLFQAVQVQDDYYWDGGYMGNPALFPLIYESHHNDILIIHINPIQREKIPQKASEIINRMNEVSFNSSLMREMRAVAFVSKMLDEGWIKDEYAKTMKRVYMHAIRADKAMENYSVASKLNTDWEFILHLFDQGRHLADDWLKENFIHLGKRSSIDINEYL</sequence>
<organism evidence="6 7">
    <name type="scientific">Legionella erythra</name>
    <dbReference type="NCBI Taxonomy" id="448"/>
    <lineage>
        <taxon>Bacteria</taxon>
        <taxon>Pseudomonadati</taxon>
        <taxon>Pseudomonadota</taxon>
        <taxon>Gammaproteobacteria</taxon>
        <taxon>Legionellales</taxon>
        <taxon>Legionellaceae</taxon>
        <taxon>Legionella</taxon>
    </lineage>
</organism>
<evidence type="ECO:0000259" key="5">
    <source>
        <dbReference type="PROSITE" id="PS51635"/>
    </source>
</evidence>
<feature type="active site" description="Proton acceptor" evidence="4">
    <location>
        <position position="196"/>
    </location>
</feature>
<dbReference type="Gene3D" id="3.40.1090.10">
    <property type="entry name" value="Cytosolic phospholipase A2 catalytic domain"/>
    <property type="match status" value="2"/>
</dbReference>
<dbReference type="EMBL" id="LNYA01000034">
    <property type="protein sequence ID" value="KTC94565.1"/>
    <property type="molecule type" value="Genomic_DNA"/>
</dbReference>